<evidence type="ECO:0000256" key="1">
    <source>
        <dbReference type="ARBA" id="ARBA00009428"/>
    </source>
</evidence>
<feature type="domain" description="NADPH-dependent FMN reductase-like" evidence="2">
    <location>
        <begin position="1"/>
        <end position="136"/>
    </location>
</feature>
<comment type="similarity">
    <text evidence="1">Belongs to the azoreductase type 2 family.</text>
</comment>
<comment type="caution">
    <text evidence="3">The sequence shown here is derived from an EMBL/GenBank/DDBJ whole genome shotgun (WGS) entry which is preliminary data.</text>
</comment>
<dbReference type="Pfam" id="PF03358">
    <property type="entry name" value="FMN_red"/>
    <property type="match status" value="1"/>
</dbReference>
<proteinExistence type="inferred from homology"/>
<evidence type="ECO:0000313" key="3">
    <source>
        <dbReference type="EMBL" id="MBU9721437.1"/>
    </source>
</evidence>
<dbReference type="Proteomes" id="UP000790580">
    <property type="component" value="Unassembled WGS sequence"/>
</dbReference>
<evidence type="ECO:0000259" key="2">
    <source>
        <dbReference type="Pfam" id="PF03358"/>
    </source>
</evidence>
<keyword evidence="4" id="KW-1185">Reference proteome</keyword>
<accession>A0ABS6JW16</accession>
<dbReference type="PANTHER" id="PTHR30543">
    <property type="entry name" value="CHROMATE REDUCTASE"/>
    <property type="match status" value="1"/>
</dbReference>
<reference evidence="3 4" key="1">
    <citation type="submission" date="2021-06" db="EMBL/GenBank/DDBJ databases">
        <title>Bacillus sp. RD4P76, an endophyte from a halophyte.</title>
        <authorList>
            <person name="Sun J.-Q."/>
        </authorList>
    </citation>
    <scope>NUCLEOTIDE SEQUENCE [LARGE SCALE GENOMIC DNA]</scope>
    <source>
        <strain evidence="3 4">JCM 17098</strain>
    </source>
</reference>
<organism evidence="3 4">
    <name type="scientific">Evansella alkalicola</name>
    <dbReference type="NCBI Taxonomy" id="745819"/>
    <lineage>
        <taxon>Bacteria</taxon>
        <taxon>Bacillati</taxon>
        <taxon>Bacillota</taxon>
        <taxon>Bacilli</taxon>
        <taxon>Bacillales</taxon>
        <taxon>Bacillaceae</taxon>
        <taxon>Evansella</taxon>
    </lineage>
</organism>
<protein>
    <submittedName>
        <fullName evidence="3">NAD(P)H-dependent oxidoreductase</fullName>
    </submittedName>
</protein>
<dbReference type="PANTHER" id="PTHR30543:SF21">
    <property type="entry name" value="NAD(P)H-DEPENDENT FMN REDUCTASE LOT6"/>
    <property type="match status" value="1"/>
</dbReference>
<dbReference type="SUPFAM" id="SSF52218">
    <property type="entry name" value="Flavoproteins"/>
    <property type="match status" value="1"/>
</dbReference>
<dbReference type="InterPro" id="IPR029039">
    <property type="entry name" value="Flavoprotein-like_sf"/>
</dbReference>
<sequence length="173" mass="19409">MNQLVISGSPRNASVSSHVGKWLEKEYQIRHIDLSDQRLPIFDGEEETIDRPEVKKYLKTIIEADALIIITPEYHGAMSGALKNALDYTSSDHFVDKPVLIISIAGGGKGGINALNNLRTVLRSLYAEVYSRQMVIDAPNLNQAETWAKLSDLVQMFSQKNKLEWIPREVMGL</sequence>
<name>A0ABS6JW16_9BACI</name>
<gene>
    <name evidence="3" type="ORF">KS407_08265</name>
</gene>
<dbReference type="RefSeq" id="WP_088075413.1">
    <property type="nucleotide sequence ID" value="NZ_JAHQCR010000034.1"/>
</dbReference>
<dbReference type="InterPro" id="IPR050712">
    <property type="entry name" value="NAD(P)H-dep_reductase"/>
</dbReference>
<dbReference type="EMBL" id="JAHQCR010000034">
    <property type="protein sequence ID" value="MBU9721437.1"/>
    <property type="molecule type" value="Genomic_DNA"/>
</dbReference>
<evidence type="ECO:0000313" key="4">
    <source>
        <dbReference type="Proteomes" id="UP000790580"/>
    </source>
</evidence>
<dbReference type="Gene3D" id="3.40.50.360">
    <property type="match status" value="1"/>
</dbReference>
<dbReference type="InterPro" id="IPR005025">
    <property type="entry name" value="FMN_Rdtase-like_dom"/>
</dbReference>